<dbReference type="AlphaFoldDB" id="A0A6P0UKD9"/>
<protein>
    <submittedName>
        <fullName evidence="1">DUF1684 domain-containing protein</fullName>
    </submittedName>
</protein>
<reference evidence="1 2" key="1">
    <citation type="submission" date="2020-01" db="EMBL/GenBank/DDBJ databases">
        <title>Muriicola jejuensis KCTC 22299.</title>
        <authorList>
            <person name="Wang G."/>
        </authorList>
    </citation>
    <scope>NUCLEOTIDE SEQUENCE [LARGE SCALE GENOMIC DNA]</scope>
    <source>
        <strain evidence="1 2">KCTC 22299</strain>
    </source>
</reference>
<dbReference type="Pfam" id="PF07920">
    <property type="entry name" value="DUF1684"/>
    <property type="match status" value="1"/>
</dbReference>
<evidence type="ECO:0000313" key="2">
    <source>
        <dbReference type="Proteomes" id="UP000468443"/>
    </source>
</evidence>
<dbReference type="PANTHER" id="PTHR41913:SF1">
    <property type="entry name" value="DUF1684 DOMAIN-CONTAINING PROTEIN"/>
    <property type="match status" value="1"/>
</dbReference>
<comment type="caution">
    <text evidence="1">The sequence shown here is derived from an EMBL/GenBank/DDBJ whole genome shotgun (WGS) entry which is preliminary data.</text>
</comment>
<sequence length="213" mass="24465">MRILICLLFLFTVASSCGDGKKYHDEVAQKELPADSTMASIIAFQNDLNKEFSNPETSPLPDRYRKDFDGLDFFEPDTSFTVVAELSRTPEAIPFLMPTSTERMSEEVVYGLVTFELKGKKYQLEVYQNEELKNKDGYEDYLFLPFTDETNGRSTYEGGRYIDLNIPEDDRILIDFNKAYNPYCAYNKKYSCPLVPSQNHISTEIRAGVKAFK</sequence>
<gene>
    <name evidence="1" type="ORF">GWK09_09180</name>
</gene>
<accession>A0A6P0UKD9</accession>
<keyword evidence="2" id="KW-1185">Reference proteome</keyword>
<name>A0A6P0UKD9_9FLAO</name>
<evidence type="ECO:0000313" key="1">
    <source>
        <dbReference type="EMBL" id="NER10686.1"/>
    </source>
</evidence>
<dbReference type="PANTHER" id="PTHR41913">
    <property type="entry name" value="DUF1684 DOMAIN-CONTAINING PROTEIN"/>
    <property type="match status" value="1"/>
</dbReference>
<dbReference type="PROSITE" id="PS51257">
    <property type="entry name" value="PROKAR_LIPOPROTEIN"/>
    <property type="match status" value="1"/>
</dbReference>
<organism evidence="1 2">
    <name type="scientific">Muriicola jejuensis</name>
    <dbReference type="NCBI Taxonomy" id="504488"/>
    <lineage>
        <taxon>Bacteria</taxon>
        <taxon>Pseudomonadati</taxon>
        <taxon>Bacteroidota</taxon>
        <taxon>Flavobacteriia</taxon>
        <taxon>Flavobacteriales</taxon>
        <taxon>Flavobacteriaceae</taxon>
        <taxon>Muriicola</taxon>
    </lineage>
</organism>
<dbReference type="RefSeq" id="WP_163692952.1">
    <property type="nucleotide sequence ID" value="NZ_FXTW01000002.1"/>
</dbReference>
<dbReference type="EMBL" id="JAABOP010000002">
    <property type="protein sequence ID" value="NER10686.1"/>
    <property type="molecule type" value="Genomic_DNA"/>
</dbReference>
<dbReference type="Proteomes" id="UP000468443">
    <property type="component" value="Unassembled WGS sequence"/>
</dbReference>
<proteinExistence type="predicted"/>
<dbReference type="InterPro" id="IPR012467">
    <property type="entry name" value="DUF1684"/>
</dbReference>